<evidence type="ECO:0000256" key="1">
    <source>
        <dbReference type="SAM" id="MobiDB-lite"/>
    </source>
</evidence>
<dbReference type="EnsemblPlants" id="TuG1812G0700001695.01.T01">
    <property type="protein sequence ID" value="TuG1812G0700001695.01.T01.cds386891"/>
    <property type="gene ID" value="TuG1812G0700001695.01"/>
</dbReference>
<feature type="compositionally biased region" description="Low complexity" evidence="1">
    <location>
        <begin position="56"/>
        <end position="86"/>
    </location>
</feature>
<reference evidence="2" key="3">
    <citation type="submission" date="2022-06" db="UniProtKB">
        <authorList>
            <consortium name="EnsemblPlants"/>
        </authorList>
    </citation>
    <scope>IDENTIFICATION</scope>
</reference>
<organism evidence="2 3">
    <name type="scientific">Triticum urartu</name>
    <name type="common">Red wild einkorn</name>
    <name type="synonym">Crithodium urartu</name>
    <dbReference type="NCBI Taxonomy" id="4572"/>
    <lineage>
        <taxon>Eukaryota</taxon>
        <taxon>Viridiplantae</taxon>
        <taxon>Streptophyta</taxon>
        <taxon>Embryophyta</taxon>
        <taxon>Tracheophyta</taxon>
        <taxon>Spermatophyta</taxon>
        <taxon>Magnoliopsida</taxon>
        <taxon>Liliopsida</taxon>
        <taxon>Poales</taxon>
        <taxon>Poaceae</taxon>
        <taxon>BOP clade</taxon>
        <taxon>Pooideae</taxon>
        <taxon>Triticodae</taxon>
        <taxon>Triticeae</taxon>
        <taxon>Triticinae</taxon>
        <taxon>Triticum</taxon>
    </lineage>
</organism>
<feature type="compositionally biased region" description="Polar residues" evidence="1">
    <location>
        <begin position="10"/>
        <end position="40"/>
    </location>
</feature>
<dbReference type="Proteomes" id="UP000015106">
    <property type="component" value="Chromosome 7"/>
</dbReference>
<name>A0A8R7UZZ9_TRIUA</name>
<protein>
    <submittedName>
        <fullName evidence="2">Uncharacterized protein</fullName>
    </submittedName>
</protein>
<evidence type="ECO:0000313" key="2">
    <source>
        <dbReference type="EnsemblPlants" id="TuG1812G0700001695.01.T01.cds386891"/>
    </source>
</evidence>
<proteinExistence type="predicted"/>
<accession>A0A8R7UZZ9</accession>
<evidence type="ECO:0000313" key="3">
    <source>
        <dbReference type="Proteomes" id="UP000015106"/>
    </source>
</evidence>
<dbReference type="Gramene" id="TuG1812G0700001695.01.T01">
    <property type="protein sequence ID" value="TuG1812G0700001695.01.T01.cds386891"/>
    <property type="gene ID" value="TuG1812G0700001695.01"/>
</dbReference>
<sequence>MSDMAWELTLPSTSSGLAMSGNWSAPTTPGSVSDAASSMATWRGAPREPTRTVALSSETTSSMEPRSSRRPMAAGGSTTGTAGWAAEKASSCARHASS</sequence>
<reference evidence="3" key="1">
    <citation type="journal article" date="2013" name="Nature">
        <title>Draft genome of the wheat A-genome progenitor Triticum urartu.</title>
        <authorList>
            <person name="Ling H.Q."/>
            <person name="Zhao S."/>
            <person name="Liu D."/>
            <person name="Wang J."/>
            <person name="Sun H."/>
            <person name="Zhang C."/>
            <person name="Fan H."/>
            <person name="Li D."/>
            <person name="Dong L."/>
            <person name="Tao Y."/>
            <person name="Gao C."/>
            <person name="Wu H."/>
            <person name="Li Y."/>
            <person name="Cui Y."/>
            <person name="Guo X."/>
            <person name="Zheng S."/>
            <person name="Wang B."/>
            <person name="Yu K."/>
            <person name="Liang Q."/>
            <person name="Yang W."/>
            <person name="Lou X."/>
            <person name="Chen J."/>
            <person name="Feng M."/>
            <person name="Jian J."/>
            <person name="Zhang X."/>
            <person name="Luo G."/>
            <person name="Jiang Y."/>
            <person name="Liu J."/>
            <person name="Wang Z."/>
            <person name="Sha Y."/>
            <person name="Zhang B."/>
            <person name="Wu H."/>
            <person name="Tang D."/>
            <person name="Shen Q."/>
            <person name="Xue P."/>
            <person name="Zou S."/>
            <person name="Wang X."/>
            <person name="Liu X."/>
            <person name="Wang F."/>
            <person name="Yang Y."/>
            <person name="An X."/>
            <person name="Dong Z."/>
            <person name="Zhang K."/>
            <person name="Zhang X."/>
            <person name="Luo M.C."/>
            <person name="Dvorak J."/>
            <person name="Tong Y."/>
            <person name="Wang J."/>
            <person name="Yang H."/>
            <person name="Li Z."/>
            <person name="Wang D."/>
            <person name="Zhang A."/>
            <person name="Wang J."/>
        </authorList>
    </citation>
    <scope>NUCLEOTIDE SEQUENCE</scope>
    <source>
        <strain evidence="3">cv. G1812</strain>
    </source>
</reference>
<reference evidence="2" key="2">
    <citation type="submission" date="2018-03" db="EMBL/GenBank/DDBJ databases">
        <title>The Triticum urartu genome reveals the dynamic nature of wheat genome evolution.</title>
        <authorList>
            <person name="Ling H."/>
            <person name="Ma B."/>
            <person name="Shi X."/>
            <person name="Liu H."/>
            <person name="Dong L."/>
            <person name="Sun H."/>
            <person name="Cao Y."/>
            <person name="Gao Q."/>
            <person name="Zheng S."/>
            <person name="Li Y."/>
            <person name="Yu Y."/>
            <person name="Du H."/>
            <person name="Qi M."/>
            <person name="Li Y."/>
            <person name="Yu H."/>
            <person name="Cui Y."/>
            <person name="Wang N."/>
            <person name="Chen C."/>
            <person name="Wu H."/>
            <person name="Zhao Y."/>
            <person name="Zhang J."/>
            <person name="Li Y."/>
            <person name="Zhou W."/>
            <person name="Zhang B."/>
            <person name="Hu W."/>
            <person name="Eijk M."/>
            <person name="Tang J."/>
            <person name="Witsenboer H."/>
            <person name="Zhao S."/>
            <person name="Li Z."/>
            <person name="Zhang A."/>
            <person name="Wang D."/>
            <person name="Liang C."/>
        </authorList>
    </citation>
    <scope>NUCLEOTIDE SEQUENCE [LARGE SCALE GENOMIC DNA]</scope>
    <source>
        <strain evidence="2">cv. G1812</strain>
    </source>
</reference>
<dbReference type="AlphaFoldDB" id="A0A8R7UZZ9"/>
<feature type="region of interest" description="Disordered" evidence="1">
    <location>
        <begin position="1"/>
        <end position="98"/>
    </location>
</feature>
<keyword evidence="3" id="KW-1185">Reference proteome</keyword>